<dbReference type="RefSeq" id="WP_201647736.1">
    <property type="nucleotide sequence ID" value="NZ_CP068053.1"/>
</dbReference>
<dbReference type="SMART" id="SM00471">
    <property type="entry name" value="HDc"/>
    <property type="match status" value="1"/>
</dbReference>
<proteinExistence type="predicted"/>
<accession>A0A974NM64</accession>
<dbReference type="Pfam" id="PF01966">
    <property type="entry name" value="HD"/>
    <property type="match status" value="1"/>
</dbReference>
<dbReference type="InterPro" id="IPR006674">
    <property type="entry name" value="HD_domain"/>
</dbReference>
<dbReference type="Gene3D" id="1.20.58.1910">
    <property type="match status" value="1"/>
</dbReference>
<dbReference type="AlphaFoldDB" id="A0A974NM64"/>
<dbReference type="CDD" id="cd00077">
    <property type="entry name" value="HDc"/>
    <property type="match status" value="1"/>
</dbReference>
<dbReference type="InterPro" id="IPR003607">
    <property type="entry name" value="HD/PDEase_dom"/>
</dbReference>
<evidence type="ECO:0000259" key="1">
    <source>
        <dbReference type="PROSITE" id="PS51831"/>
    </source>
</evidence>
<reference evidence="2 3" key="1">
    <citation type="submission" date="2021-01" db="EMBL/GenBank/DDBJ databases">
        <title>FDA dAtabase for Regulatory Grade micrObial Sequences (FDA-ARGOS): Supporting development and validation of Infectious Disease Dx tests.</title>
        <authorList>
            <person name="Nelson B."/>
            <person name="Plummer A."/>
            <person name="Tallon L."/>
            <person name="Sadzewicz L."/>
            <person name="Zhao X."/>
            <person name="Boylan J."/>
            <person name="Ott S."/>
            <person name="Bowen H."/>
            <person name="Vavikolanu K."/>
            <person name="Mehta A."/>
            <person name="Aluvathingal J."/>
            <person name="Nadendla S."/>
            <person name="Myers T."/>
            <person name="Yan Y."/>
            <person name="Sichtig H."/>
        </authorList>
    </citation>
    <scope>NUCLEOTIDE SEQUENCE [LARGE SCALE GENOMIC DNA]</scope>
    <source>
        <strain evidence="2 3">FDAARGOS_1161</strain>
    </source>
</reference>
<gene>
    <name evidence="2" type="ORF">I6J18_22125</name>
</gene>
<dbReference type="PANTHER" id="PTHR33594:SF1">
    <property type="entry name" value="HD_PDEASE DOMAIN-CONTAINING PROTEIN"/>
    <property type="match status" value="1"/>
</dbReference>
<dbReference type="Proteomes" id="UP000595254">
    <property type="component" value="Chromosome"/>
</dbReference>
<evidence type="ECO:0000313" key="2">
    <source>
        <dbReference type="EMBL" id="QQT00239.1"/>
    </source>
</evidence>
<dbReference type="PROSITE" id="PS51831">
    <property type="entry name" value="HD"/>
    <property type="match status" value="1"/>
</dbReference>
<feature type="domain" description="HD" evidence="1">
    <location>
        <begin position="24"/>
        <end position="125"/>
    </location>
</feature>
<dbReference type="KEGG" id="ppsr:I6J18_22125"/>
<organism evidence="2 3">
    <name type="scientific">Peribacillus psychrosaccharolyticus</name>
    <name type="common">Bacillus psychrosaccharolyticus</name>
    <dbReference type="NCBI Taxonomy" id="1407"/>
    <lineage>
        <taxon>Bacteria</taxon>
        <taxon>Bacillati</taxon>
        <taxon>Bacillota</taxon>
        <taxon>Bacilli</taxon>
        <taxon>Bacillales</taxon>
        <taxon>Bacillaceae</taxon>
        <taxon>Peribacillus</taxon>
    </lineage>
</organism>
<protein>
    <submittedName>
        <fullName evidence="2">HD domain-containing protein</fullName>
    </submittedName>
</protein>
<dbReference type="EMBL" id="CP068053">
    <property type="protein sequence ID" value="QQT00239.1"/>
    <property type="molecule type" value="Genomic_DNA"/>
</dbReference>
<keyword evidence="3" id="KW-1185">Reference proteome</keyword>
<dbReference type="PANTHER" id="PTHR33594">
    <property type="entry name" value="SUPERFAMILY HYDROLASE, PUTATIVE (AFU_ORTHOLOGUE AFUA_1G03035)-RELATED"/>
    <property type="match status" value="1"/>
</dbReference>
<sequence>MNQSIRDAEQFVKENLGQDSTGHDWYHSDRVRKIAVHIAKKEQIGDCFIIELAALLHDIPDDKLHDNEETGLALLDTWFRRNNLPSFQVREIKQIIDSISYSEGQTVLPSIEAKIVQDADRIDALGAIGIARTFAYGGKKGQLLYDPAISVRDSMNKEEYRNGKSTSIHHFHEKLLKLTDMLHTDTAKAIAKERHQYMQQFLQQFNKEWDVLL</sequence>
<name>A0A974NM64_PERPY</name>
<evidence type="ECO:0000313" key="3">
    <source>
        <dbReference type="Proteomes" id="UP000595254"/>
    </source>
</evidence>
<dbReference type="Gene3D" id="1.10.472.50">
    <property type="entry name" value="HD-domain/PDEase-like"/>
    <property type="match status" value="1"/>
</dbReference>
<dbReference type="SUPFAM" id="SSF109604">
    <property type="entry name" value="HD-domain/PDEase-like"/>
    <property type="match status" value="1"/>
</dbReference>